<keyword evidence="2" id="KW-1185">Reference proteome</keyword>
<evidence type="ECO:0000313" key="1">
    <source>
        <dbReference type="EMBL" id="KDR41497.1"/>
    </source>
</evidence>
<dbReference type="AlphaFoldDB" id="A0A069PM34"/>
<dbReference type="EMBL" id="JFHC01000027">
    <property type="protein sequence ID" value="KDR41497.1"/>
    <property type="molecule type" value="Genomic_DNA"/>
</dbReference>
<protein>
    <submittedName>
        <fullName evidence="1">Uncharacterized protein</fullName>
    </submittedName>
</protein>
<accession>A0A069PM34</accession>
<proteinExistence type="predicted"/>
<reference evidence="1 2" key="1">
    <citation type="submission" date="2014-03" db="EMBL/GenBank/DDBJ databases">
        <title>Draft Genome Sequences of Four Burkholderia Strains.</title>
        <authorList>
            <person name="Liu X.Y."/>
            <person name="Li C.X."/>
            <person name="Xu J.H."/>
        </authorList>
    </citation>
    <scope>NUCLEOTIDE SEQUENCE [LARGE SCALE GENOMIC DNA]</scope>
    <source>
        <strain evidence="1 2">DSM 50014</strain>
    </source>
</reference>
<dbReference type="Proteomes" id="UP000027466">
    <property type="component" value="Unassembled WGS sequence"/>
</dbReference>
<comment type="caution">
    <text evidence="1">The sequence shown here is derived from an EMBL/GenBank/DDBJ whole genome shotgun (WGS) entry which is preliminary data.</text>
</comment>
<name>A0A069PM34_9BURK</name>
<gene>
    <name evidence="1" type="ORF">BG61_17555</name>
</gene>
<organism evidence="1 2">
    <name type="scientific">Caballeronia glathei</name>
    <dbReference type="NCBI Taxonomy" id="60547"/>
    <lineage>
        <taxon>Bacteria</taxon>
        <taxon>Pseudomonadati</taxon>
        <taxon>Pseudomonadota</taxon>
        <taxon>Betaproteobacteria</taxon>
        <taxon>Burkholderiales</taxon>
        <taxon>Burkholderiaceae</taxon>
        <taxon>Caballeronia</taxon>
    </lineage>
</organism>
<evidence type="ECO:0000313" key="2">
    <source>
        <dbReference type="Proteomes" id="UP000027466"/>
    </source>
</evidence>
<sequence length="263" mass="29847">MRATLSRRLVSATWITREMILAYRIKERPPARSITEEVRVGLVDVRFGPVRMEGPFNHQPISSGTRMEAILGPDASNVSRQYVPGTRTNGNSLREFMTALVQDSYTKDWKAGHLLNEELGGDGQNAANLTPLTSKANSAHKSFESHIKRMLLQCHRIDREDKACTHWYGVEYKVQVSHDRYSAPFDADLIDSYVALFISIEYKYIKIEKARFPFLVKQDVAGNDPKIQTLTRADPPVYSSTNVKSVRRNGIGTEFFAEIHNQD</sequence>
<dbReference type="RefSeq" id="WP_035941777.1">
    <property type="nucleotide sequence ID" value="NZ_CADFFX010000005.1"/>
</dbReference>